<keyword evidence="2" id="KW-1185">Reference proteome</keyword>
<dbReference type="AlphaFoldDB" id="A0A1J9Q070"/>
<reference evidence="1 2" key="1">
    <citation type="submission" date="2015-08" db="EMBL/GenBank/DDBJ databases">
        <title>Emmonsia species relationships and genome sequence.</title>
        <authorList>
            <person name="Cuomo C.A."/>
            <person name="Schwartz I.S."/>
            <person name="Kenyon C."/>
            <person name="De Hoog G.S."/>
            <person name="Govender N.P."/>
            <person name="Botha A."/>
            <person name="Moreno L."/>
            <person name="De Vries M."/>
            <person name="Munoz J.F."/>
            <person name="Stielow J.B."/>
        </authorList>
    </citation>
    <scope>NUCLEOTIDE SEQUENCE [LARGE SCALE GENOMIC DNA]</scope>
    <source>
        <strain evidence="1 2">EI222</strain>
    </source>
</reference>
<gene>
    <name evidence="1" type="ORF">ACJ73_06688</name>
</gene>
<evidence type="ECO:0000313" key="2">
    <source>
        <dbReference type="Proteomes" id="UP000242791"/>
    </source>
</evidence>
<comment type="caution">
    <text evidence="1">The sequence shown here is derived from an EMBL/GenBank/DDBJ whole genome shotgun (WGS) entry which is preliminary data.</text>
</comment>
<accession>A0A1J9Q070</accession>
<dbReference type="EMBL" id="LGTZ01001216">
    <property type="protein sequence ID" value="OJD21969.1"/>
    <property type="molecule type" value="Genomic_DNA"/>
</dbReference>
<dbReference type="VEuPathDB" id="FungiDB:ACJ73_06688"/>
<proteinExistence type="predicted"/>
<evidence type="ECO:0000313" key="1">
    <source>
        <dbReference type="EMBL" id="OJD21969.1"/>
    </source>
</evidence>
<dbReference type="Proteomes" id="UP000242791">
    <property type="component" value="Unassembled WGS sequence"/>
</dbReference>
<sequence length="210" mass="22334">MLCIRNAPSPTYPCSRASSRSTNPSPILARASAYGLKAMTAHQPAFLAFAAGSLSPRMTLRTVLRIPSAPTTVSHSYVREMKRDRPALVRALNPLQPLGRMQPLPPTVISHLIDHAIPPVALGKHQADPALRDYAGPLQALARRGADEVQRRKPVARHVHGGGGFSESGVGLEDVDVYMGVFEQGMQEGGAGHAAAYYGDADWGGGHGVM</sequence>
<organism evidence="1 2">
    <name type="scientific">Blastomyces percursus</name>
    <dbReference type="NCBI Taxonomy" id="1658174"/>
    <lineage>
        <taxon>Eukaryota</taxon>
        <taxon>Fungi</taxon>
        <taxon>Dikarya</taxon>
        <taxon>Ascomycota</taxon>
        <taxon>Pezizomycotina</taxon>
        <taxon>Eurotiomycetes</taxon>
        <taxon>Eurotiomycetidae</taxon>
        <taxon>Onygenales</taxon>
        <taxon>Ajellomycetaceae</taxon>
        <taxon>Blastomyces</taxon>
    </lineage>
</organism>
<protein>
    <submittedName>
        <fullName evidence="1">Uncharacterized protein</fullName>
    </submittedName>
</protein>
<name>A0A1J9Q070_9EURO</name>